<keyword evidence="1" id="KW-1133">Transmembrane helix</keyword>
<dbReference type="eggNOG" id="ENOG5032RHN">
    <property type="taxonomic scope" value="Bacteria"/>
</dbReference>
<feature type="transmembrane region" description="Helical" evidence="1">
    <location>
        <begin position="71"/>
        <end position="91"/>
    </location>
</feature>
<accession>G2Z0F3</accession>
<protein>
    <recommendedName>
        <fullName evidence="4">Immunity protein 17 of polymorphic toxin system</fullName>
    </recommendedName>
</protein>
<evidence type="ECO:0000256" key="1">
    <source>
        <dbReference type="SAM" id="Phobius"/>
    </source>
</evidence>
<evidence type="ECO:0000313" key="2">
    <source>
        <dbReference type="EMBL" id="CCB69344.1"/>
    </source>
</evidence>
<organism evidence="2 3">
    <name type="scientific">Flavobacterium branchiophilum (strain FL-15)</name>
    <dbReference type="NCBI Taxonomy" id="1034807"/>
    <lineage>
        <taxon>Bacteria</taxon>
        <taxon>Pseudomonadati</taxon>
        <taxon>Bacteroidota</taxon>
        <taxon>Flavobacteriia</taxon>
        <taxon>Flavobacteriales</taxon>
        <taxon>Flavobacteriaceae</taxon>
        <taxon>Flavobacterium</taxon>
    </lineage>
</organism>
<keyword evidence="3" id="KW-1185">Reference proteome</keyword>
<keyword evidence="1" id="KW-0812">Transmembrane</keyword>
<gene>
    <name evidence="2" type="ordered locus">FBFL15_1260</name>
</gene>
<dbReference type="STRING" id="1034807.FBFL15_1260"/>
<dbReference type="EMBL" id="FQ859183">
    <property type="protein sequence ID" value="CCB69344.1"/>
    <property type="molecule type" value="Genomic_DNA"/>
</dbReference>
<dbReference type="Pfam" id="PF15562">
    <property type="entry name" value="Imm17"/>
    <property type="match status" value="1"/>
</dbReference>
<feature type="transmembrane region" description="Helical" evidence="1">
    <location>
        <begin position="22"/>
        <end position="39"/>
    </location>
</feature>
<dbReference type="InterPro" id="IPR029087">
    <property type="entry name" value="Imm17"/>
</dbReference>
<dbReference type="RefSeq" id="WP_014083811.1">
    <property type="nucleotide sequence ID" value="NC_016001.1"/>
</dbReference>
<reference evidence="2 3" key="1">
    <citation type="journal article" date="2011" name="Appl. Environ. Microbiol.">
        <title>Complete genome sequence of the fish pathogen Flavobacterium branchiophilum.</title>
        <authorList>
            <consortium name="1:IP"/>
            <consortium name="Microbial Evolutionary Genomics,F-75015 Paris"/>
            <consortium name="France 2:CNRS"/>
            <consortium name="URA2171"/>
            <consortium name="F-75015 Paris,France 3:Unite de Virologie et Immunologie Mol."/>
            <consortium name="INRA,78352 Jouy en Josas Cedex"/>
            <consortium name="France. 4:Unite de Mathemathique"/>
            <consortium name="Informatique et Genome,INRA"/>
            <consortium name="78352 Jouy en Josas Cedex"/>
            <consortium name="France. 5:CEA/Genoscope"/>
            <consortium name="Evry"/>
            <consortium name="France"/>
            <person name="Touchon M."/>
            <person name="Barbier P."/>
            <person name="Bernardet J.F."/>
            <person name="Loux V."/>
            <person name="Vacherie B."/>
            <person name="Barbe V."/>
            <person name="Rocha E.P."/>
            <person name="Duchaud E."/>
        </authorList>
    </citation>
    <scope>NUCLEOTIDE SEQUENCE [LARGE SCALE GENOMIC DNA]</scope>
    <source>
        <strain evidence="2 3">FL-15</strain>
    </source>
</reference>
<keyword evidence="1" id="KW-0472">Membrane</keyword>
<dbReference type="HOGENOM" id="CLU_2381902_0_0_10"/>
<sequence length="94" mass="11330">MNEFLTKYSNIFTNFIKQNPEYFYLIISAISLLFFIGSIRKWDWIINKSGKYYERRTGFWVNIFGEKLVRLYVTVISAIALILSLIIFFYYKLT</sequence>
<evidence type="ECO:0008006" key="4">
    <source>
        <dbReference type="Google" id="ProtNLM"/>
    </source>
</evidence>
<name>G2Z0F3_FLABF</name>
<dbReference type="AlphaFoldDB" id="G2Z0F3"/>
<proteinExistence type="predicted"/>
<evidence type="ECO:0000313" key="3">
    <source>
        <dbReference type="Proteomes" id="UP000009186"/>
    </source>
</evidence>
<dbReference type="KEGG" id="fbr:FBFL15_1260"/>
<dbReference type="Proteomes" id="UP000009186">
    <property type="component" value="Chromosome"/>
</dbReference>